<dbReference type="AlphaFoldDB" id="A0A834M7N2"/>
<comment type="caution">
    <text evidence="1">The sequence shown here is derived from an EMBL/GenBank/DDBJ whole genome shotgun (WGS) entry which is preliminary data.</text>
</comment>
<evidence type="ECO:0000313" key="1">
    <source>
        <dbReference type="EMBL" id="KAF7271201.1"/>
    </source>
</evidence>
<reference evidence="1" key="1">
    <citation type="submission" date="2020-08" db="EMBL/GenBank/DDBJ databases">
        <title>Genome sequencing and assembly of the red palm weevil Rhynchophorus ferrugineus.</title>
        <authorList>
            <person name="Dias G.B."/>
            <person name="Bergman C.M."/>
            <person name="Manee M."/>
        </authorList>
    </citation>
    <scope>NUCLEOTIDE SEQUENCE</scope>
    <source>
        <strain evidence="1">AA-2017</strain>
        <tissue evidence="1">Whole larva</tissue>
    </source>
</reference>
<sequence length="92" mass="10613">MEKSLVVNMSLDFHENWNVGTHLQEVYTSNYPIAEIEHCHYNQNSTATAAGLQTEFLQQIAVINWNSSSKVTCDIRVKEDMEGWFGLVWLHL</sequence>
<dbReference type="Proteomes" id="UP000625711">
    <property type="component" value="Unassembled WGS sequence"/>
</dbReference>
<proteinExistence type="predicted"/>
<keyword evidence="2" id="KW-1185">Reference proteome</keyword>
<name>A0A834M7N2_RHYFE</name>
<gene>
    <name evidence="1" type="ORF">GWI33_015884</name>
</gene>
<protein>
    <submittedName>
        <fullName evidence="1">Uncharacterized protein</fullName>
    </submittedName>
</protein>
<dbReference type="EMBL" id="JAACXV010014002">
    <property type="protein sequence ID" value="KAF7271201.1"/>
    <property type="molecule type" value="Genomic_DNA"/>
</dbReference>
<evidence type="ECO:0000313" key="2">
    <source>
        <dbReference type="Proteomes" id="UP000625711"/>
    </source>
</evidence>
<accession>A0A834M7N2</accession>
<organism evidence="1 2">
    <name type="scientific">Rhynchophorus ferrugineus</name>
    <name type="common">Red palm weevil</name>
    <name type="synonym">Curculio ferrugineus</name>
    <dbReference type="NCBI Taxonomy" id="354439"/>
    <lineage>
        <taxon>Eukaryota</taxon>
        <taxon>Metazoa</taxon>
        <taxon>Ecdysozoa</taxon>
        <taxon>Arthropoda</taxon>
        <taxon>Hexapoda</taxon>
        <taxon>Insecta</taxon>
        <taxon>Pterygota</taxon>
        <taxon>Neoptera</taxon>
        <taxon>Endopterygota</taxon>
        <taxon>Coleoptera</taxon>
        <taxon>Polyphaga</taxon>
        <taxon>Cucujiformia</taxon>
        <taxon>Curculionidae</taxon>
        <taxon>Dryophthorinae</taxon>
        <taxon>Rhynchophorus</taxon>
    </lineage>
</organism>